<dbReference type="Gene3D" id="3.40.1660.10">
    <property type="entry name" value="EreA-like (biosynthetic domain)"/>
    <property type="match status" value="1"/>
</dbReference>
<dbReference type="CDD" id="cd14728">
    <property type="entry name" value="Ere-like"/>
    <property type="match status" value="1"/>
</dbReference>
<dbReference type="Gene3D" id="1.20.1440.30">
    <property type="entry name" value="Biosynthetic Protein domain"/>
    <property type="match status" value="1"/>
</dbReference>
<dbReference type="PANTHER" id="PTHR31299">
    <property type="entry name" value="ESTERASE, PUTATIVE (AFU_ORTHOLOGUE AFUA_1G05850)-RELATED"/>
    <property type="match status" value="1"/>
</dbReference>
<gene>
    <name evidence="1" type="ORF">ACFQJ7_10530</name>
</gene>
<dbReference type="Pfam" id="PF05139">
    <property type="entry name" value="Erythro_esteras"/>
    <property type="match status" value="1"/>
</dbReference>
<reference evidence="1 2" key="1">
    <citation type="journal article" date="2014" name="Int. J. Syst. Evol. Microbiol.">
        <title>Complete genome sequence of Corynebacterium casei LMG S-19264T (=DSM 44701T), isolated from a smear-ripened cheese.</title>
        <authorList>
            <consortium name="US DOE Joint Genome Institute (JGI-PGF)"/>
            <person name="Walter F."/>
            <person name="Albersmeier A."/>
            <person name="Kalinowski J."/>
            <person name="Ruckert C."/>
        </authorList>
    </citation>
    <scope>NUCLEOTIDE SEQUENCE [LARGE SCALE GENOMIC DNA]</scope>
    <source>
        <strain evidence="1 2">CGMCC 4.7215</strain>
    </source>
</reference>
<proteinExistence type="predicted"/>
<organism evidence="1 2">
    <name type="scientific">Halovenus rubra</name>
    <dbReference type="NCBI Taxonomy" id="869890"/>
    <lineage>
        <taxon>Archaea</taxon>
        <taxon>Methanobacteriati</taxon>
        <taxon>Methanobacteriota</taxon>
        <taxon>Stenosarchaea group</taxon>
        <taxon>Halobacteria</taxon>
        <taxon>Halobacteriales</taxon>
        <taxon>Haloarculaceae</taxon>
        <taxon>Halovenus</taxon>
    </lineage>
</organism>
<dbReference type="RefSeq" id="WP_267636023.1">
    <property type="nucleotide sequence ID" value="NZ_JAODIY010000001.1"/>
</dbReference>
<dbReference type="EC" id="3.1.1.-" evidence="1"/>
<dbReference type="InterPro" id="IPR007815">
    <property type="entry name" value="Emycin_Estase"/>
</dbReference>
<evidence type="ECO:0000313" key="2">
    <source>
        <dbReference type="Proteomes" id="UP001596414"/>
    </source>
</evidence>
<protein>
    <submittedName>
        <fullName evidence="1">Erythromycin esterase family protein</fullName>
        <ecNumber evidence="1">3.1.1.-</ecNumber>
    </submittedName>
</protein>
<dbReference type="Proteomes" id="UP001596414">
    <property type="component" value="Unassembled WGS sequence"/>
</dbReference>
<name>A0ABD5X5S0_9EURY</name>
<dbReference type="AlphaFoldDB" id="A0ABD5X5S0"/>
<keyword evidence="1" id="KW-0378">Hydrolase</keyword>
<accession>A0ABD5X5S0</accession>
<dbReference type="PANTHER" id="PTHR31299:SF0">
    <property type="entry name" value="ESTERASE, PUTATIVE (AFU_ORTHOLOGUE AFUA_1G05850)-RELATED"/>
    <property type="match status" value="1"/>
</dbReference>
<comment type="caution">
    <text evidence="1">The sequence shown here is derived from an EMBL/GenBank/DDBJ whole genome shotgun (WGS) entry which is preliminary data.</text>
</comment>
<dbReference type="Gene3D" id="3.30.1870.10">
    <property type="entry name" value="EreA-like, domain 2"/>
    <property type="match status" value="1"/>
</dbReference>
<dbReference type="EMBL" id="JBHSZQ010000020">
    <property type="protein sequence ID" value="MFC7126466.1"/>
    <property type="molecule type" value="Genomic_DNA"/>
</dbReference>
<sequence>MAGDDVSAGLDAHSYPLDSMHPDGEQLPVFESSATKGEIVGLGEATHGTHELFTLKQRLLCHLVAECGFRTVAFETDFVNTLALDEFVHHGVGTPADALDDLILWVWKTETIRDTVEWLRTFNVGRPPEDRVRIYGVSLSNPSGPADRLRTVLSDIDRAIPEQDRLTRLADEEIPDNGVARDSFLDSGITVAATLRDHLNEHREEFVEQWSERGWETAVHLCRHLEQNCEWNRLRLATEGFNSDAFECRDQYMAENATWCVETDPGNGVIVWAHNTHIKRGSFDMAHEWASGTTMGEFLTREHGSRYHPYATDFAHGAYRAVANADTPQNRGVRTITAIEPPTASATAVLDSVDTPNAFFNIERAADDSRLTSWVKNRQLRAVSAVVDPSAGRERRIMETDLDASFDGLFVAEETTPSIPLDTVP</sequence>
<dbReference type="GO" id="GO:0016787">
    <property type="term" value="F:hydrolase activity"/>
    <property type="evidence" value="ECO:0007669"/>
    <property type="project" value="UniProtKB-KW"/>
</dbReference>
<dbReference type="SUPFAM" id="SSF159501">
    <property type="entry name" value="EreA/ChaN-like"/>
    <property type="match status" value="1"/>
</dbReference>
<dbReference type="InterPro" id="IPR052036">
    <property type="entry name" value="Hydrolase/PRTase-associated"/>
</dbReference>
<evidence type="ECO:0000313" key="1">
    <source>
        <dbReference type="EMBL" id="MFC7126466.1"/>
    </source>
</evidence>